<dbReference type="GO" id="GO:0005886">
    <property type="term" value="C:plasma membrane"/>
    <property type="evidence" value="ECO:0007669"/>
    <property type="project" value="UniProtKB-SubCell"/>
</dbReference>
<dbReference type="AlphaFoldDB" id="A0A7U7EQF5"/>
<feature type="domain" description="ABC transmembrane type-1" evidence="8">
    <location>
        <begin position="59"/>
        <end position="240"/>
    </location>
</feature>
<evidence type="ECO:0000313" key="10">
    <source>
        <dbReference type="Proteomes" id="UP000583387"/>
    </source>
</evidence>
<feature type="transmembrane region" description="Helical" evidence="7">
    <location>
        <begin position="98"/>
        <end position="119"/>
    </location>
</feature>
<keyword evidence="2 7" id="KW-0813">Transport</keyword>
<dbReference type="PROSITE" id="PS50928">
    <property type="entry name" value="ABC_TM1"/>
    <property type="match status" value="1"/>
</dbReference>
<comment type="subcellular location">
    <subcellularLocation>
        <location evidence="1 7">Cell membrane</location>
        <topology evidence="1 7">Multi-pass membrane protein</topology>
    </subcellularLocation>
</comment>
<dbReference type="InterPro" id="IPR000515">
    <property type="entry name" value="MetI-like"/>
</dbReference>
<evidence type="ECO:0000256" key="4">
    <source>
        <dbReference type="ARBA" id="ARBA00022692"/>
    </source>
</evidence>
<evidence type="ECO:0000256" key="2">
    <source>
        <dbReference type="ARBA" id="ARBA00022448"/>
    </source>
</evidence>
<dbReference type="PANTHER" id="PTHR30151">
    <property type="entry name" value="ALKANE SULFONATE ABC TRANSPORTER-RELATED, MEMBRANE SUBUNIT"/>
    <property type="match status" value="1"/>
</dbReference>
<keyword evidence="5 7" id="KW-1133">Transmembrane helix</keyword>
<feature type="transmembrane region" description="Helical" evidence="7">
    <location>
        <begin position="125"/>
        <end position="147"/>
    </location>
</feature>
<evidence type="ECO:0000256" key="7">
    <source>
        <dbReference type="RuleBase" id="RU363032"/>
    </source>
</evidence>
<name>A0A7U7EQF5_9GAMM</name>
<evidence type="ECO:0000259" key="8">
    <source>
        <dbReference type="PROSITE" id="PS50928"/>
    </source>
</evidence>
<evidence type="ECO:0000313" key="9">
    <source>
        <dbReference type="EMBL" id="CAD5109185.1"/>
    </source>
</evidence>
<dbReference type="GO" id="GO:0055085">
    <property type="term" value="P:transmembrane transport"/>
    <property type="evidence" value="ECO:0007669"/>
    <property type="project" value="InterPro"/>
</dbReference>
<accession>A0A7U7EQF5</accession>
<evidence type="ECO:0000256" key="1">
    <source>
        <dbReference type="ARBA" id="ARBA00004651"/>
    </source>
</evidence>
<evidence type="ECO:0000256" key="6">
    <source>
        <dbReference type="ARBA" id="ARBA00023136"/>
    </source>
</evidence>
<comment type="caution">
    <text evidence="9">The sequence shown here is derived from an EMBL/GenBank/DDBJ whole genome shotgun (WGS) entry which is preliminary data.</text>
</comment>
<keyword evidence="4 7" id="KW-0812">Transmembrane</keyword>
<feature type="transmembrane region" description="Helical" evidence="7">
    <location>
        <begin position="219"/>
        <end position="242"/>
    </location>
</feature>
<dbReference type="PANTHER" id="PTHR30151:SF20">
    <property type="entry name" value="ABC TRANSPORTER PERMEASE PROTEIN HI_0355-RELATED"/>
    <property type="match status" value="1"/>
</dbReference>
<gene>
    <name evidence="9" type="primary">ribX</name>
    <name evidence="9" type="ORF">PSEWESI4_03481</name>
</gene>
<dbReference type="Gene3D" id="1.10.3720.10">
    <property type="entry name" value="MetI-like"/>
    <property type="match status" value="1"/>
</dbReference>
<reference evidence="9 10" key="1">
    <citation type="submission" date="2020-08" db="EMBL/GenBank/DDBJ databases">
        <authorList>
            <person name="Criscuolo A."/>
        </authorList>
    </citation>
    <scope>NUCLEOTIDE SEQUENCE [LARGE SCALE GENOMIC DNA]</scope>
    <source>
        <strain evidence="9">CIP111764</strain>
    </source>
</reference>
<proteinExistence type="inferred from homology"/>
<dbReference type="SUPFAM" id="SSF161098">
    <property type="entry name" value="MetI-like"/>
    <property type="match status" value="1"/>
</dbReference>
<dbReference type="EMBL" id="CAJFCI010000071">
    <property type="protein sequence ID" value="CAD5109185.1"/>
    <property type="molecule type" value="Genomic_DNA"/>
</dbReference>
<evidence type="ECO:0000256" key="5">
    <source>
        <dbReference type="ARBA" id="ARBA00022989"/>
    </source>
</evidence>
<dbReference type="RefSeq" id="WP_187672494.1">
    <property type="nucleotide sequence ID" value="NZ_CAJFCI010000071.1"/>
</dbReference>
<organism evidence="9 10">
    <name type="scientific">Zestomonas carbonaria</name>
    <dbReference type="NCBI Taxonomy" id="2762745"/>
    <lineage>
        <taxon>Bacteria</taxon>
        <taxon>Pseudomonadati</taxon>
        <taxon>Pseudomonadota</taxon>
        <taxon>Gammaproteobacteria</taxon>
        <taxon>Pseudomonadales</taxon>
        <taxon>Pseudomonadaceae</taxon>
        <taxon>Zestomonas</taxon>
    </lineage>
</organism>
<dbReference type="Proteomes" id="UP000583387">
    <property type="component" value="Unassembled WGS sequence"/>
</dbReference>
<evidence type="ECO:0000256" key="3">
    <source>
        <dbReference type="ARBA" id="ARBA00022475"/>
    </source>
</evidence>
<dbReference type="CDD" id="cd06261">
    <property type="entry name" value="TM_PBP2"/>
    <property type="match status" value="1"/>
</dbReference>
<dbReference type="InterPro" id="IPR035906">
    <property type="entry name" value="MetI-like_sf"/>
</dbReference>
<keyword evidence="3" id="KW-1003">Cell membrane</keyword>
<comment type="similarity">
    <text evidence="7">Belongs to the binding-protein-dependent transport system permease family.</text>
</comment>
<protein>
    <submittedName>
        <fullName evidence="9">Riboflavin transport system permease protein RibX</fullName>
    </submittedName>
</protein>
<sequence length="258" mass="27759">MKSFNNPMCGSVVLLFVFLASWQWGPGLLGMPEFVLPKLTRVIEEGVIMWQSADLLEHTAITTLEIIVGFALGALLGVLIGVALGLSPTTEAMLSPYILALQIAPKVAFAPLFVMWLGYTIYPKILIAILIVFFPVMINVLSAIRTVDPDMINLVRAMSANRWQIFRLVEFPSAMAALFSGLRIASTLAVIGVTVGELVGGNKGLGFLLVNSEGQGNTAGVFVAIVMLTLIGVLAYGAVVWAEKRVLHYLPKANLSTV</sequence>
<keyword evidence="10" id="KW-1185">Reference proteome</keyword>
<feature type="transmembrane region" description="Helical" evidence="7">
    <location>
        <begin position="66"/>
        <end position="86"/>
    </location>
</feature>
<dbReference type="Pfam" id="PF00528">
    <property type="entry name" value="BPD_transp_1"/>
    <property type="match status" value="1"/>
</dbReference>
<feature type="transmembrane region" description="Helical" evidence="7">
    <location>
        <begin position="168"/>
        <end position="199"/>
    </location>
</feature>
<keyword evidence="6 7" id="KW-0472">Membrane</keyword>